<dbReference type="RefSeq" id="WP_056005970.1">
    <property type="nucleotide sequence ID" value="NZ_SDPO01000002.1"/>
</dbReference>
<proteinExistence type="predicted"/>
<organism evidence="2 3">
    <name type="scientific">Agromyces fucosus</name>
    <dbReference type="NCBI Taxonomy" id="41985"/>
    <lineage>
        <taxon>Bacteria</taxon>
        <taxon>Bacillati</taxon>
        <taxon>Actinomycetota</taxon>
        <taxon>Actinomycetes</taxon>
        <taxon>Micrococcales</taxon>
        <taxon>Microbacteriaceae</taxon>
        <taxon>Agromyces</taxon>
    </lineage>
</organism>
<feature type="compositionally biased region" description="Acidic residues" evidence="1">
    <location>
        <begin position="75"/>
        <end position="85"/>
    </location>
</feature>
<comment type="caution">
    <text evidence="2">The sequence shown here is derived from an EMBL/GenBank/DDBJ whole genome shotgun (WGS) entry which is preliminary data.</text>
</comment>
<evidence type="ECO:0000313" key="2">
    <source>
        <dbReference type="EMBL" id="RXZ49003.1"/>
    </source>
</evidence>
<reference evidence="2 3" key="1">
    <citation type="submission" date="2019-01" db="EMBL/GenBank/DDBJ databases">
        <authorList>
            <person name="Li J."/>
        </authorList>
    </citation>
    <scope>NUCLEOTIDE SEQUENCE [LARGE SCALE GENOMIC DNA]</scope>
    <source>
        <strain evidence="2 3">CCUG 35506</strain>
    </source>
</reference>
<gene>
    <name evidence="2" type="ORF">ESP57_08555</name>
</gene>
<name>A0A4V1QSN4_9MICO</name>
<keyword evidence="3" id="KW-1185">Reference proteome</keyword>
<protein>
    <submittedName>
        <fullName evidence="2">Uncharacterized protein</fullName>
    </submittedName>
</protein>
<dbReference type="Proteomes" id="UP000292935">
    <property type="component" value="Unassembled WGS sequence"/>
</dbReference>
<dbReference type="EMBL" id="SDPO01000002">
    <property type="protein sequence ID" value="RXZ49003.1"/>
    <property type="molecule type" value="Genomic_DNA"/>
</dbReference>
<accession>A0A4V1QSN4</accession>
<evidence type="ECO:0000313" key="3">
    <source>
        <dbReference type="Proteomes" id="UP000292935"/>
    </source>
</evidence>
<evidence type="ECO:0000256" key="1">
    <source>
        <dbReference type="SAM" id="MobiDB-lite"/>
    </source>
</evidence>
<dbReference type="AlphaFoldDB" id="A0A4V1QSN4"/>
<sequence>MRVNDENRAPGNPEVAKSEPAPLNDTQQIRKDVAYSPSSEAETAAKQDGVDPEDLDDGIDPDDVRAVPGTGGPDDTGDVDVDPDDLNLPSREPGSRGPN</sequence>
<feature type="region of interest" description="Disordered" evidence="1">
    <location>
        <begin position="1"/>
        <end position="99"/>
    </location>
</feature>
<dbReference type="OrthoDB" id="5008025at2"/>
<feature type="compositionally biased region" description="Acidic residues" evidence="1">
    <location>
        <begin position="50"/>
        <end position="61"/>
    </location>
</feature>